<proteinExistence type="inferred from homology"/>
<dbReference type="PANTHER" id="PTHR31657">
    <property type="entry name" value="ETHYLENE-RESPONSIVE TRANSCRIPTION FACTOR ERF061"/>
    <property type="match status" value="1"/>
</dbReference>
<feature type="compositionally biased region" description="Low complexity" evidence="9">
    <location>
        <begin position="86"/>
        <end position="127"/>
    </location>
</feature>
<dbReference type="InterPro" id="IPR036955">
    <property type="entry name" value="AP2/ERF_dom_sf"/>
</dbReference>
<keyword evidence="2" id="KW-0936">Ethylene signaling pathway</keyword>
<protein>
    <submittedName>
        <fullName evidence="11">AP2/ERF domain-containing transcription factor, putative</fullName>
    </submittedName>
</protein>
<dbReference type="STRING" id="3641.A0A061E417"/>
<accession>A0A061E417</accession>
<dbReference type="Gene3D" id="3.30.730.10">
    <property type="entry name" value="AP2/ERF domain"/>
    <property type="match status" value="1"/>
</dbReference>
<keyword evidence="7" id="KW-0539">Nucleus</keyword>
<feature type="region of interest" description="Disordered" evidence="9">
    <location>
        <begin position="21"/>
        <end position="43"/>
    </location>
</feature>
<reference evidence="11 12" key="1">
    <citation type="journal article" date="2013" name="Genome Biol.">
        <title>The genome sequence of the most widely cultivated cacao type and its use to identify candidate genes regulating pod color.</title>
        <authorList>
            <person name="Motamayor J.C."/>
            <person name="Mockaitis K."/>
            <person name="Schmutz J."/>
            <person name="Haiminen N."/>
            <person name="Iii D.L."/>
            <person name="Cornejo O."/>
            <person name="Findley S.D."/>
            <person name="Zheng P."/>
            <person name="Utro F."/>
            <person name="Royaert S."/>
            <person name="Saski C."/>
            <person name="Jenkins J."/>
            <person name="Podicheti R."/>
            <person name="Zhao M."/>
            <person name="Scheffler B.E."/>
            <person name="Stack J.C."/>
            <person name="Feltus F.A."/>
            <person name="Mustiga G.M."/>
            <person name="Amores F."/>
            <person name="Phillips W."/>
            <person name="Marelli J.P."/>
            <person name="May G.D."/>
            <person name="Shapiro H."/>
            <person name="Ma J."/>
            <person name="Bustamante C.D."/>
            <person name="Schnell R.J."/>
            <person name="Main D."/>
            <person name="Gilbert D."/>
            <person name="Parida L."/>
            <person name="Kuhn D.N."/>
        </authorList>
    </citation>
    <scope>NUCLEOTIDE SEQUENCE [LARGE SCALE GENOMIC DNA]</scope>
    <source>
        <strain evidence="12">cv. Matina 1-6</strain>
    </source>
</reference>
<dbReference type="PANTHER" id="PTHR31657:SF19">
    <property type="entry name" value="ETHYLENE-RESPONSIVE TRANSCRIPTION FACTOR ERF053"/>
    <property type="match status" value="1"/>
</dbReference>
<comment type="subcellular location">
    <subcellularLocation>
        <location evidence="1">Nucleus</location>
    </subcellularLocation>
</comment>
<comment type="similarity">
    <text evidence="8">Belongs to the AP2/ERF transcription factor family. ERF subfamily.</text>
</comment>
<evidence type="ECO:0000256" key="4">
    <source>
        <dbReference type="ARBA" id="ARBA00023125"/>
    </source>
</evidence>
<gene>
    <name evidence="11" type="ORF">TCM_008066</name>
</gene>
<dbReference type="Gramene" id="EOX99382">
    <property type="protein sequence ID" value="EOX99382"/>
    <property type="gene ID" value="TCM_008066"/>
</dbReference>
<keyword evidence="3" id="KW-0805">Transcription regulation</keyword>
<feature type="compositionally biased region" description="Low complexity" evidence="9">
    <location>
        <begin position="464"/>
        <end position="473"/>
    </location>
</feature>
<dbReference type="FunCoup" id="A0A061E417">
    <property type="interactions" value="46"/>
</dbReference>
<feature type="domain" description="AP2/ERF" evidence="10">
    <location>
        <begin position="246"/>
        <end position="303"/>
    </location>
</feature>
<dbReference type="InParanoid" id="A0A061E417"/>
<dbReference type="Proteomes" id="UP000026915">
    <property type="component" value="Chromosome 2"/>
</dbReference>
<keyword evidence="6" id="KW-0804">Transcription</keyword>
<dbReference type="CDD" id="cd00018">
    <property type="entry name" value="AP2"/>
    <property type="match status" value="1"/>
</dbReference>
<keyword evidence="5" id="KW-0010">Activator</keyword>
<feature type="region of interest" description="Disordered" evidence="9">
    <location>
        <begin position="309"/>
        <end position="340"/>
    </location>
</feature>
<name>A0A061E417_THECC</name>
<feature type="region of interest" description="Disordered" evidence="9">
    <location>
        <begin position="356"/>
        <end position="400"/>
    </location>
</feature>
<dbReference type="HOGENOM" id="CLU_047640_1_0_1"/>
<evidence type="ECO:0000256" key="9">
    <source>
        <dbReference type="SAM" id="MobiDB-lite"/>
    </source>
</evidence>
<dbReference type="PRINTS" id="PR00367">
    <property type="entry name" value="ETHRSPELEMNT"/>
</dbReference>
<dbReference type="GO" id="GO:0005634">
    <property type="term" value="C:nucleus"/>
    <property type="evidence" value="ECO:0000318"/>
    <property type="project" value="GO_Central"/>
</dbReference>
<dbReference type="InterPro" id="IPR051758">
    <property type="entry name" value="ERF/AP2-like"/>
</dbReference>
<sequence>MGSRILKSASRCLVLSMAAAKNSGKSKKGVVDETEKMTTSQDWEIDKGKDLDFGFERRQWKPVFDEAFMSQRPLKKIRSPERQDPVQSSVSLAHQSSSFSAPSSVSTSSPSSLTLFPPSSSSSSNATLPSSRLVFPFAFDASQQPMHFPQQYGNTPTLMPIFRPPQNQQHMISFSPQQQQHGFVYPPFFAGESTLPPQQQQQQLLQYWSDALNLSPRGRMMMMSRLGQDGRQLFRPPVQPINTTKLYRGVRQRHWGKWVAEIRLPRNRTRLWLGTFDTAEDAALAYDREAFKLRGENARLNFPELFLNKDKDTSTAPSSTVSSPQTPRESSKPNQNQNLPQQEQEGLNLQSAKIEMMPPPAQPQGDNPDSDSGLGSSEATASDEVQMTAEGSGAGEGVSGSQELVWGDMAEAWFNAIPAGWGPGSPVWDDLDTTNNLLIPSNLPFANQNQQDLSDSDIQKQQDSCASSSSTSCPMKPFFWKDQD</sequence>
<dbReference type="FunFam" id="3.30.730.10:FF:000001">
    <property type="entry name" value="Ethylene-responsive transcription factor 2"/>
    <property type="match status" value="1"/>
</dbReference>
<feature type="compositionally biased region" description="Low complexity" evidence="9">
    <location>
        <begin position="314"/>
        <end position="340"/>
    </location>
</feature>
<evidence type="ECO:0000259" key="10">
    <source>
        <dbReference type="PROSITE" id="PS51032"/>
    </source>
</evidence>
<dbReference type="Pfam" id="PF00847">
    <property type="entry name" value="AP2"/>
    <property type="match status" value="1"/>
</dbReference>
<dbReference type="GO" id="GO:0009873">
    <property type="term" value="P:ethylene-activated signaling pathway"/>
    <property type="evidence" value="ECO:0007669"/>
    <property type="project" value="UniProtKB-KW"/>
</dbReference>
<feature type="compositionally biased region" description="Polar residues" evidence="9">
    <location>
        <begin position="442"/>
        <end position="453"/>
    </location>
</feature>
<dbReference type="GO" id="GO:0000976">
    <property type="term" value="F:transcription cis-regulatory region binding"/>
    <property type="evidence" value="ECO:0007669"/>
    <property type="project" value="UniProtKB-ARBA"/>
</dbReference>
<dbReference type="PROSITE" id="PS51032">
    <property type="entry name" value="AP2_ERF"/>
    <property type="match status" value="1"/>
</dbReference>
<dbReference type="InterPro" id="IPR016177">
    <property type="entry name" value="DNA-bd_dom_sf"/>
</dbReference>
<dbReference type="eggNOG" id="ENOG502QU46">
    <property type="taxonomic scope" value="Eukaryota"/>
</dbReference>
<evidence type="ECO:0000256" key="1">
    <source>
        <dbReference type="ARBA" id="ARBA00004123"/>
    </source>
</evidence>
<evidence type="ECO:0000256" key="5">
    <source>
        <dbReference type="ARBA" id="ARBA00023159"/>
    </source>
</evidence>
<dbReference type="SUPFAM" id="SSF54171">
    <property type="entry name" value="DNA-binding domain"/>
    <property type="match status" value="1"/>
</dbReference>
<dbReference type="EMBL" id="CM001880">
    <property type="protein sequence ID" value="EOX99382.1"/>
    <property type="molecule type" value="Genomic_DNA"/>
</dbReference>
<feature type="region of interest" description="Disordered" evidence="9">
    <location>
        <begin position="442"/>
        <end position="484"/>
    </location>
</feature>
<keyword evidence="4" id="KW-0238">DNA-binding</keyword>
<keyword evidence="12" id="KW-1185">Reference proteome</keyword>
<evidence type="ECO:0000313" key="12">
    <source>
        <dbReference type="Proteomes" id="UP000026915"/>
    </source>
</evidence>
<evidence type="ECO:0000256" key="3">
    <source>
        <dbReference type="ARBA" id="ARBA00023015"/>
    </source>
</evidence>
<dbReference type="OMA" id="QYWNDAL"/>
<evidence type="ECO:0000256" key="2">
    <source>
        <dbReference type="ARBA" id="ARBA00022745"/>
    </source>
</evidence>
<organism evidence="11 12">
    <name type="scientific">Theobroma cacao</name>
    <name type="common">Cacao</name>
    <name type="synonym">Cocoa</name>
    <dbReference type="NCBI Taxonomy" id="3641"/>
    <lineage>
        <taxon>Eukaryota</taxon>
        <taxon>Viridiplantae</taxon>
        <taxon>Streptophyta</taxon>
        <taxon>Embryophyta</taxon>
        <taxon>Tracheophyta</taxon>
        <taxon>Spermatophyta</taxon>
        <taxon>Magnoliopsida</taxon>
        <taxon>eudicotyledons</taxon>
        <taxon>Gunneridae</taxon>
        <taxon>Pentapetalae</taxon>
        <taxon>rosids</taxon>
        <taxon>malvids</taxon>
        <taxon>Malvales</taxon>
        <taxon>Malvaceae</taxon>
        <taxon>Byttnerioideae</taxon>
        <taxon>Theobroma</taxon>
    </lineage>
</organism>
<dbReference type="InterPro" id="IPR001471">
    <property type="entry name" value="AP2/ERF_dom"/>
</dbReference>
<dbReference type="SMART" id="SM00380">
    <property type="entry name" value="AP2"/>
    <property type="match status" value="1"/>
</dbReference>
<dbReference type="GO" id="GO:0003700">
    <property type="term" value="F:DNA-binding transcription factor activity"/>
    <property type="evidence" value="ECO:0007669"/>
    <property type="project" value="InterPro"/>
</dbReference>
<evidence type="ECO:0000256" key="8">
    <source>
        <dbReference type="ARBA" id="ARBA00024343"/>
    </source>
</evidence>
<dbReference type="AlphaFoldDB" id="A0A061E417"/>
<evidence type="ECO:0000313" key="11">
    <source>
        <dbReference type="EMBL" id="EOX99382.1"/>
    </source>
</evidence>
<evidence type="ECO:0000256" key="6">
    <source>
        <dbReference type="ARBA" id="ARBA00023163"/>
    </source>
</evidence>
<feature type="region of interest" description="Disordered" evidence="9">
    <location>
        <begin position="74"/>
        <end position="127"/>
    </location>
</feature>
<evidence type="ECO:0000256" key="7">
    <source>
        <dbReference type="ARBA" id="ARBA00023242"/>
    </source>
</evidence>
<feature type="compositionally biased region" description="Polar residues" evidence="9">
    <location>
        <begin position="373"/>
        <end position="385"/>
    </location>
</feature>